<dbReference type="PROSITE" id="PS51257">
    <property type="entry name" value="PROKAR_LIPOPROTEIN"/>
    <property type="match status" value="1"/>
</dbReference>
<gene>
    <name evidence="1" type="ORF">J3S90_06545</name>
</gene>
<dbReference type="EMBL" id="JAGFBU010000002">
    <property type="protein sequence ID" value="MBP4141455.1"/>
    <property type="molecule type" value="Genomic_DNA"/>
</dbReference>
<organism evidence="1 2">
    <name type="scientific">Flavobacterium flabelliforme</name>
    <dbReference type="NCBI Taxonomy" id="2816119"/>
    <lineage>
        <taxon>Bacteria</taxon>
        <taxon>Pseudomonadati</taxon>
        <taxon>Bacteroidota</taxon>
        <taxon>Flavobacteriia</taxon>
        <taxon>Flavobacteriales</taxon>
        <taxon>Flavobacteriaceae</taxon>
        <taxon>Flavobacterium</taxon>
    </lineage>
</organism>
<keyword evidence="2" id="KW-1185">Reference proteome</keyword>
<sequence length="494" mass="54385">MKKISIILALFTGLFISCENNDFGNLNDNPNGAQERDLQALMAGSIVRYTTLTGRDLLLKPTLYVQYQSQRVYVDEQNYNQAPASWNGFYVQTLSNLDVITNYFETTTNPDPKILLKGSAKNQLGVAKIMKAIIWKRVTDTWGDAPYEQAFKGILIPTYSTQEFIYKSEIASLIAARDMINVSELPPTGDLIYDGDMLKWKKLANSMIMSMSIQLSKKYPAPGGYAAVQFNNALSNANGSIENVADEAWFAHTNVPGFENPYIANRRNDYGLSKTLTDALQGEAASDNPTSNHILDNRLKIFSNKAVTTDGIPYGLSQAASTPLNSRAKLSGNIWVANAPTSFMTASYTYLNRAEAAALGWTSENALNLLEMGITKSFESFTKKLGGGTINITADGPAYALVRKVDAATNLLKVIREEKWVALFPSAFDAWSEWRRTGVPALVPSTNALNGGVIPTRYLYPSAEQSTNTANYTAGVNTLAPKTDENKSKVWWQQ</sequence>
<comment type="caution">
    <text evidence="1">The sequence shown here is derived from an EMBL/GenBank/DDBJ whole genome shotgun (WGS) entry which is preliminary data.</text>
</comment>
<reference evidence="1 2" key="1">
    <citation type="submission" date="2021-03" db="EMBL/GenBank/DDBJ databases">
        <title>Flavobacterium Flabelliformis Sp. Nov. And Flavobacterium Geliluteum Sp. Nov., Two Novel Multidrug Resistant Psychrophilic Species Isolated From Antarctica.</title>
        <authorList>
            <person name="Kralova S."/>
            <person name="Busse H.J."/>
            <person name="Bezdicek M."/>
            <person name="Nykrynova M."/>
            <person name="Kroupova E."/>
            <person name="Krsek D."/>
            <person name="Sedlacek I."/>
        </authorList>
    </citation>
    <scope>NUCLEOTIDE SEQUENCE [LARGE SCALE GENOMIC DNA]</scope>
    <source>
        <strain evidence="1 2">P4023</strain>
    </source>
</reference>
<dbReference type="SUPFAM" id="SSF48452">
    <property type="entry name" value="TPR-like"/>
    <property type="match status" value="1"/>
</dbReference>
<protein>
    <submittedName>
        <fullName evidence="1">SusD/RagB family nutrient-binding outer membrane lipoprotein</fullName>
    </submittedName>
</protein>
<dbReference type="Proteomes" id="UP000674217">
    <property type="component" value="Unassembled WGS sequence"/>
</dbReference>
<dbReference type="RefSeq" id="WP_210645561.1">
    <property type="nucleotide sequence ID" value="NZ_JAGFBU010000002.1"/>
</dbReference>
<evidence type="ECO:0000313" key="1">
    <source>
        <dbReference type="EMBL" id="MBP4141455.1"/>
    </source>
</evidence>
<name>A0ABS5CS59_9FLAO</name>
<dbReference type="InterPro" id="IPR011990">
    <property type="entry name" value="TPR-like_helical_dom_sf"/>
</dbReference>
<dbReference type="InterPro" id="IPR041662">
    <property type="entry name" value="SusD-like_2"/>
</dbReference>
<keyword evidence="1" id="KW-0449">Lipoprotein</keyword>
<evidence type="ECO:0000313" key="2">
    <source>
        <dbReference type="Proteomes" id="UP000674217"/>
    </source>
</evidence>
<dbReference type="Gene3D" id="1.25.40.390">
    <property type="match status" value="1"/>
</dbReference>
<dbReference type="Pfam" id="PF12771">
    <property type="entry name" value="SusD-like_2"/>
    <property type="match status" value="1"/>
</dbReference>
<accession>A0ABS5CS59</accession>
<proteinExistence type="predicted"/>